<feature type="region of interest" description="Disordered" evidence="2">
    <location>
        <begin position="63"/>
        <end position="96"/>
    </location>
</feature>
<feature type="domain" description="LETM1-like C-terminal" evidence="3">
    <location>
        <begin position="140"/>
        <end position="201"/>
    </location>
</feature>
<dbReference type="PANTHER" id="PTHR14009:SF8">
    <property type="entry name" value="MITOCHONDRIAL PROTON_CALCIUM EXCHANGER PROTEIN"/>
    <property type="match status" value="1"/>
</dbReference>
<dbReference type="Proteomes" id="UP001266305">
    <property type="component" value="Unassembled WGS sequence"/>
</dbReference>
<reference evidence="4 5" key="1">
    <citation type="submission" date="2023-05" db="EMBL/GenBank/DDBJ databases">
        <title>B98-5 Cell Line De Novo Hybrid Assembly: An Optical Mapping Approach.</title>
        <authorList>
            <person name="Kananen K."/>
            <person name="Auerbach J.A."/>
            <person name="Kautto E."/>
            <person name="Blachly J.S."/>
        </authorList>
    </citation>
    <scope>NUCLEOTIDE SEQUENCE [LARGE SCALE GENOMIC DNA]</scope>
    <source>
        <strain evidence="4">B95-8</strain>
        <tissue evidence="4">Cell line</tissue>
    </source>
</reference>
<keyword evidence="5" id="KW-1185">Reference proteome</keyword>
<evidence type="ECO:0000313" key="4">
    <source>
        <dbReference type="EMBL" id="KAK2103238.1"/>
    </source>
</evidence>
<proteinExistence type="predicted"/>
<dbReference type="InterPro" id="IPR044202">
    <property type="entry name" value="LETM1/MDM38-like"/>
</dbReference>
<protein>
    <submittedName>
        <fullName evidence="4">Letm1 and EF-hand domain-containing protein 1, mitochondrial</fullName>
    </submittedName>
</protein>
<feature type="compositionally biased region" description="Basic and acidic residues" evidence="2">
    <location>
        <begin position="63"/>
        <end position="82"/>
    </location>
</feature>
<keyword evidence="1" id="KW-0175">Coiled coil</keyword>
<evidence type="ECO:0000313" key="5">
    <source>
        <dbReference type="Proteomes" id="UP001266305"/>
    </source>
</evidence>
<evidence type="ECO:0000256" key="1">
    <source>
        <dbReference type="SAM" id="Coils"/>
    </source>
</evidence>
<dbReference type="PANTHER" id="PTHR14009">
    <property type="entry name" value="LEUCINE ZIPPER-EF-HAND CONTAINING TRANSMEMBRANE PROTEIN"/>
    <property type="match status" value="1"/>
</dbReference>
<dbReference type="InterPro" id="IPR059005">
    <property type="entry name" value="LETM1_C"/>
</dbReference>
<feature type="coiled-coil region" evidence="1">
    <location>
        <begin position="112"/>
        <end position="177"/>
    </location>
</feature>
<sequence>MCLPDTLSPADQLKSTLQILLERVVKGAQVKVVEGEQVDNKVKLEATLQEEAAILQERGEKELQELSQETKEVEEATSERPVADQQPEVPDVILPSEALKNTAPVLEVLKEEEMTKEDMDVLNNACSKLKEQKESLTKEKEELELLKGDVQDYSDDLQDIKKEVESSKEKYMEKSEATKRPTKRVQQVVWWIHCLIAQLEMPQRPGWARQRAQGE</sequence>
<gene>
    <name evidence="4" type="primary">LETM1</name>
    <name evidence="4" type="ORF">P7K49_017094</name>
</gene>
<dbReference type="EMBL" id="JASSZA010000008">
    <property type="protein sequence ID" value="KAK2103238.1"/>
    <property type="molecule type" value="Genomic_DNA"/>
</dbReference>
<evidence type="ECO:0000259" key="3">
    <source>
        <dbReference type="Pfam" id="PF26561"/>
    </source>
</evidence>
<name>A0ABQ9V3E4_SAGOE</name>
<organism evidence="4 5">
    <name type="scientific">Saguinus oedipus</name>
    <name type="common">Cotton-top tamarin</name>
    <name type="synonym">Oedipomidas oedipus</name>
    <dbReference type="NCBI Taxonomy" id="9490"/>
    <lineage>
        <taxon>Eukaryota</taxon>
        <taxon>Metazoa</taxon>
        <taxon>Chordata</taxon>
        <taxon>Craniata</taxon>
        <taxon>Vertebrata</taxon>
        <taxon>Euteleostomi</taxon>
        <taxon>Mammalia</taxon>
        <taxon>Eutheria</taxon>
        <taxon>Euarchontoglires</taxon>
        <taxon>Primates</taxon>
        <taxon>Haplorrhini</taxon>
        <taxon>Platyrrhini</taxon>
        <taxon>Cebidae</taxon>
        <taxon>Callitrichinae</taxon>
        <taxon>Saguinus</taxon>
    </lineage>
</organism>
<accession>A0ABQ9V3E4</accession>
<comment type="caution">
    <text evidence="4">The sequence shown here is derived from an EMBL/GenBank/DDBJ whole genome shotgun (WGS) entry which is preliminary data.</text>
</comment>
<dbReference type="Pfam" id="PF26561">
    <property type="entry name" value="LETM1_C"/>
    <property type="match status" value="1"/>
</dbReference>
<evidence type="ECO:0000256" key="2">
    <source>
        <dbReference type="SAM" id="MobiDB-lite"/>
    </source>
</evidence>